<dbReference type="RefSeq" id="WP_155121979.1">
    <property type="nucleotide sequence ID" value="NZ_CADFFG010000002.1"/>
</dbReference>
<dbReference type="Proteomes" id="UP000808215">
    <property type="component" value="Unassembled WGS sequence"/>
</dbReference>
<reference evidence="1 2" key="1">
    <citation type="submission" date="2020-11" db="EMBL/GenBank/DDBJ databases">
        <title>Enhanced detection system for hospital associated transmission using whole genome sequencing surveillance.</title>
        <authorList>
            <person name="Harrison L.H."/>
            <person name="Van Tyne D."/>
            <person name="Marsh J.W."/>
            <person name="Griffith M.P."/>
            <person name="Snyder D.J."/>
            <person name="Cooper V.S."/>
            <person name="Mustapha M."/>
        </authorList>
    </citation>
    <scope>NUCLEOTIDE SEQUENCE [LARGE SCALE GENOMIC DNA]</scope>
    <source>
        <strain evidence="1 2">BC00020</strain>
    </source>
</reference>
<evidence type="ECO:0000313" key="1">
    <source>
        <dbReference type="EMBL" id="MBJ9689271.1"/>
    </source>
</evidence>
<dbReference type="EMBL" id="JADVKH010000045">
    <property type="protein sequence ID" value="MBJ9689271.1"/>
    <property type="molecule type" value="Genomic_DNA"/>
</dbReference>
<keyword evidence="2" id="KW-1185">Reference proteome</keyword>
<proteinExistence type="predicted"/>
<comment type="caution">
    <text evidence="1">The sequence shown here is derived from an EMBL/GenBank/DDBJ whole genome shotgun (WGS) entry which is preliminary data.</text>
</comment>
<name>A0ABS1AYS4_BURVI</name>
<sequence length="51" mass="5385">MLLVTPEAVAAVMELQPVPHTLAELEALVRDGLPKSAPSLPSSSGQRSTCW</sequence>
<gene>
    <name evidence="1" type="ORF">I5589_19525</name>
</gene>
<organism evidence="1 2">
    <name type="scientific">Burkholderia vietnamiensis</name>
    <dbReference type="NCBI Taxonomy" id="60552"/>
    <lineage>
        <taxon>Bacteria</taxon>
        <taxon>Pseudomonadati</taxon>
        <taxon>Pseudomonadota</taxon>
        <taxon>Betaproteobacteria</taxon>
        <taxon>Burkholderiales</taxon>
        <taxon>Burkholderiaceae</taxon>
        <taxon>Burkholderia</taxon>
        <taxon>Burkholderia cepacia complex</taxon>
    </lineage>
</organism>
<accession>A0ABS1AYS4</accession>
<evidence type="ECO:0000313" key="2">
    <source>
        <dbReference type="Proteomes" id="UP000808215"/>
    </source>
</evidence>
<protein>
    <submittedName>
        <fullName evidence="1">Uncharacterized protein</fullName>
    </submittedName>
</protein>